<dbReference type="Pfam" id="PF16937">
    <property type="entry name" value="T3SS_HrpK1"/>
    <property type="match status" value="1"/>
</dbReference>
<keyword evidence="2" id="KW-0812">Transmembrane</keyword>
<feature type="transmembrane region" description="Helical" evidence="2">
    <location>
        <begin position="1090"/>
        <end position="1116"/>
    </location>
</feature>
<name>A0ABT3QS78_9HYPH</name>
<proteinExistence type="predicted"/>
<comment type="caution">
    <text evidence="3">The sequence shown here is derived from an EMBL/GenBank/DDBJ whole genome shotgun (WGS) entry which is preliminary data.</text>
</comment>
<evidence type="ECO:0000256" key="2">
    <source>
        <dbReference type="SAM" id="Phobius"/>
    </source>
</evidence>
<organism evidence="3 4">
    <name type="scientific">Ochrobactrum chromiisoli</name>
    <dbReference type="NCBI Taxonomy" id="2993941"/>
    <lineage>
        <taxon>Bacteria</taxon>
        <taxon>Pseudomonadati</taxon>
        <taxon>Pseudomonadota</taxon>
        <taxon>Alphaproteobacteria</taxon>
        <taxon>Hyphomicrobiales</taxon>
        <taxon>Brucellaceae</taxon>
        <taxon>Brucella/Ochrobactrum group</taxon>
        <taxon>Ochrobactrum</taxon>
    </lineage>
</organism>
<evidence type="ECO:0000313" key="3">
    <source>
        <dbReference type="EMBL" id="MCX2698481.1"/>
    </source>
</evidence>
<dbReference type="InterPro" id="IPR031613">
    <property type="entry name" value="HrpK"/>
</dbReference>
<evidence type="ECO:0000313" key="4">
    <source>
        <dbReference type="Proteomes" id="UP001301216"/>
    </source>
</evidence>
<dbReference type="RefSeq" id="WP_265986187.1">
    <property type="nucleotide sequence ID" value="NZ_JAPHAV010000011.1"/>
</dbReference>
<sequence>MAKVSSSASSPVDPKSVDPNNAEAWKQAEKDAKDAGIPWERPADDKRSAQEIIDDTPLLKNLGNQSGVKDSLEQRVGGDIEKDADAAYRAAQVLEHVEKYDAEGNRLASNDINNGEINGFTKGKEAKPNTEAGRLQDFGKYGFSNLKGKLNNLSAADDPKARKQAEDLGIKWERPKGDDRSAKDIIDDNPLLKGLGNQSDVKEMLKEQVGDFEKDADAAYRGTQVLDHIEKFDKNGERQVGGDVGDQKINGFTNSNQAKPNTEAGRLQDFGKDGFSSLKGKLNDYKDAGNDKEERKKAEALGIEWERPKDDKRSAKEIVEGDPLLQDLGNHSGVGDMLKERVGDYTTDADAAYRAAQVLRHVEQFDSKGKEIKTETVELENGVSIEVKPETVGDGKINGFTSSREAQPDTEAGRLQDLGKYGFDALKGDLGEVSSVKGKGEDTKSYKDYIAANKDADEGSKQVVKYAGLLEENYDLIRQKAGAGGNLDADALKRYKDTAKGLSDETKEALDFWSQPGAFNIIDNAKHSLAQRPDGDLSKGDLQSWLSKSAPKDASSLMTFLSDAAQRSALSDIDTSKLGKDVFENPGKYSNEEKAAVLQDLQQAQQLMVDGASAGMWKDDYSKVSIANRAHVHPDKEKVFDDLNKHIKILQDDKAVTKTLSEKTAGALKDLVADNKGLKDAVQKTYDDDVKSGKALNSSWDTNMKDGKVGQQAVLAEFLGTAQSYQGALDIKKPEDIREAIKKSDHEGDFKDFYENKLVSGDRLKDLLKDNSFEAAASVYNMEVGLYNSALDPEFTGKLDDKLEENFSKIGNEHVLKDASFDDMKKAFGVNGGDELDEKKVKEYIAEVAKENPELFVNENGKAATPDQILGGFRATWDVYRQGTKTLDKTGSLADLDPNKNAKGAYDRGVLHGVSGLFLAGMTIARGVGTNGNLQKKDYVNIIAGSVQTATVLTEGGMKGYTQYLKGLKDKLDDDLMNSVGSLLDDVSPENLSAQDAKATKPALYDKRASLAKKFEEGAKGLGGAAGAAMGAYGIFDGVQAIRNGDTVTGALSITSGSIGAMAGLASMVEGAWGLGNALLPNLISKVPNIVPVFAGALGWAAAGVGVIVSFLPSLIEEGKHQKRSDDFGHTLGSFLTKYEIDGVEGGSYRDIPDNEWPGYDDGPTIGS</sequence>
<evidence type="ECO:0000256" key="1">
    <source>
        <dbReference type="SAM" id="MobiDB-lite"/>
    </source>
</evidence>
<feature type="region of interest" description="Disordered" evidence="1">
    <location>
        <begin position="156"/>
        <end position="185"/>
    </location>
</feature>
<keyword evidence="4" id="KW-1185">Reference proteome</keyword>
<keyword evidence="2" id="KW-0472">Membrane</keyword>
<feature type="region of interest" description="Disordered" evidence="1">
    <location>
        <begin position="1"/>
        <end position="76"/>
    </location>
</feature>
<feature type="compositionally biased region" description="Basic and acidic residues" evidence="1">
    <location>
        <begin position="157"/>
        <end position="185"/>
    </location>
</feature>
<dbReference type="EMBL" id="JAPHAV010000011">
    <property type="protein sequence ID" value="MCX2698481.1"/>
    <property type="molecule type" value="Genomic_DNA"/>
</dbReference>
<gene>
    <name evidence="3" type="ORF">OPR82_17220</name>
</gene>
<accession>A0ABT3QS78</accession>
<feature type="compositionally biased region" description="Low complexity" evidence="1">
    <location>
        <begin position="1"/>
        <end position="19"/>
    </location>
</feature>
<keyword evidence="2" id="KW-1133">Transmembrane helix</keyword>
<reference evidence="3 4" key="1">
    <citation type="submission" date="2022-11" db="EMBL/GenBank/DDBJ databases">
        <title>Brucella sp. YY2X, whole genome shotgun sequencing project.</title>
        <authorList>
            <person name="Yang Y."/>
        </authorList>
    </citation>
    <scope>NUCLEOTIDE SEQUENCE [LARGE SCALE GENOMIC DNA]</scope>
    <source>
        <strain evidence="3 4">YY2X</strain>
    </source>
</reference>
<dbReference type="Proteomes" id="UP001301216">
    <property type="component" value="Unassembled WGS sequence"/>
</dbReference>
<protein>
    <submittedName>
        <fullName evidence="3">Type III effector HrpK</fullName>
    </submittedName>
</protein>